<dbReference type="SUPFAM" id="SSF57184">
    <property type="entry name" value="Growth factor receptor domain"/>
    <property type="match status" value="1"/>
</dbReference>
<dbReference type="Pfam" id="PF13365">
    <property type="entry name" value="Trypsin_2"/>
    <property type="match status" value="1"/>
</dbReference>
<dbReference type="PANTHER" id="PTHR22939:SF14">
    <property type="entry name" value="SERINE PROTEASE HTRA3"/>
    <property type="match status" value="1"/>
</dbReference>
<dbReference type="PANTHER" id="PTHR22939">
    <property type="entry name" value="SERINE PROTEASE FAMILY S1C HTRA-RELATED"/>
    <property type="match status" value="1"/>
</dbReference>
<dbReference type="CDD" id="cd00104">
    <property type="entry name" value="KAZAL_FS"/>
    <property type="match status" value="1"/>
</dbReference>
<dbReference type="AlphaFoldDB" id="A0A6P8EV85"/>
<evidence type="ECO:0000256" key="2">
    <source>
        <dbReference type="ARBA" id="ARBA00010541"/>
    </source>
</evidence>
<comment type="similarity">
    <text evidence="2">Belongs to the peptidase S1C family.</text>
</comment>
<evidence type="ECO:0000259" key="12">
    <source>
        <dbReference type="PROSITE" id="PS51465"/>
    </source>
</evidence>
<evidence type="ECO:0000313" key="14">
    <source>
        <dbReference type="RefSeq" id="XP_031416086.1"/>
    </source>
</evidence>
<dbReference type="SUPFAM" id="SSF50156">
    <property type="entry name" value="PDZ domain-like"/>
    <property type="match status" value="1"/>
</dbReference>
<evidence type="ECO:0000313" key="13">
    <source>
        <dbReference type="Proteomes" id="UP000515152"/>
    </source>
</evidence>
<evidence type="ECO:0000259" key="11">
    <source>
        <dbReference type="PROSITE" id="PS51323"/>
    </source>
</evidence>
<dbReference type="InterPro" id="IPR001478">
    <property type="entry name" value="PDZ"/>
</dbReference>
<reference evidence="14" key="1">
    <citation type="submission" date="2025-08" db="UniProtKB">
        <authorList>
            <consortium name="RefSeq"/>
        </authorList>
    </citation>
    <scope>IDENTIFICATION</scope>
</reference>
<dbReference type="SMART" id="SM00280">
    <property type="entry name" value="KAZAL"/>
    <property type="match status" value="1"/>
</dbReference>
<dbReference type="InterPro" id="IPR009030">
    <property type="entry name" value="Growth_fac_rcpt_cys_sf"/>
</dbReference>
<keyword evidence="6" id="KW-0378">Hydrolase</keyword>
<dbReference type="Gene3D" id="4.10.40.20">
    <property type="match status" value="1"/>
</dbReference>
<dbReference type="Proteomes" id="UP000515152">
    <property type="component" value="Chromosome 22"/>
</dbReference>
<dbReference type="InterPro" id="IPR001940">
    <property type="entry name" value="Peptidase_S1C"/>
</dbReference>
<dbReference type="SMART" id="SM00121">
    <property type="entry name" value="IB"/>
    <property type="match status" value="1"/>
</dbReference>
<dbReference type="GO" id="GO:0004252">
    <property type="term" value="F:serine-type endopeptidase activity"/>
    <property type="evidence" value="ECO:0007669"/>
    <property type="project" value="InterPro"/>
</dbReference>
<evidence type="ECO:0000256" key="6">
    <source>
        <dbReference type="ARBA" id="ARBA00022801"/>
    </source>
</evidence>
<protein>
    <submittedName>
        <fullName evidence="14">Serine protease HTRA3a</fullName>
    </submittedName>
</protein>
<dbReference type="SUPFAM" id="SSF50494">
    <property type="entry name" value="Trypsin-like serine proteases"/>
    <property type="match status" value="1"/>
</dbReference>
<evidence type="ECO:0000256" key="5">
    <source>
        <dbReference type="ARBA" id="ARBA00022729"/>
    </source>
</evidence>
<dbReference type="InterPro" id="IPR009003">
    <property type="entry name" value="Peptidase_S1_PA"/>
</dbReference>
<evidence type="ECO:0000256" key="9">
    <source>
        <dbReference type="SAM" id="SignalP"/>
    </source>
</evidence>
<evidence type="ECO:0000256" key="7">
    <source>
        <dbReference type="ARBA" id="ARBA00022825"/>
    </source>
</evidence>
<dbReference type="GO" id="GO:0006508">
    <property type="term" value="P:proteolysis"/>
    <property type="evidence" value="ECO:0007669"/>
    <property type="project" value="UniProtKB-KW"/>
</dbReference>
<dbReference type="GeneID" id="105908451"/>
<dbReference type="Gene3D" id="2.40.10.120">
    <property type="match status" value="1"/>
</dbReference>
<evidence type="ECO:0000259" key="10">
    <source>
        <dbReference type="PROSITE" id="PS50106"/>
    </source>
</evidence>
<dbReference type="PROSITE" id="PS51323">
    <property type="entry name" value="IGFBP_N_2"/>
    <property type="match status" value="1"/>
</dbReference>
<dbReference type="SUPFAM" id="SSF100895">
    <property type="entry name" value="Kazal-type serine protease inhibitors"/>
    <property type="match status" value="1"/>
</dbReference>
<evidence type="ECO:0000256" key="1">
    <source>
        <dbReference type="ARBA" id="ARBA00004613"/>
    </source>
</evidence>
<dbReference type="Pfam" id="PF07648">
    <property type="entry name" value="Kazal_2"/>
    <property type="match status" value="1"/>
</dbReference>
<dbReference type="PROSITE" id="PS50106">
    <property type="entry name" value="PDZ"/>
    <property type="match status" value="1"/>
</dbReference>
<dbReference type="KEGG" id="char:105908451"/>
<dbReference type="CTD" id="445108"/>
<keyword evidence="4 14" id="KW-0645">Protease</keyword>
<dbReference type="Gene3D" id="2.30.42.10">
    <property type="match status" value="1"/>
</dbReference>
<dbReference type="PRINTS" id="PR00834">
    <property type="entry name" value="PROTEASES2C"/>
</dbReference>
<keyword evidence="8" id="KW-1015">Disulfide bond</keyword>
<gene>
    <name evidence="14" type="primary">htra3a</name>
</gene>
<sequence length="490" mass="52769">MQVILFATTVILVNDLASAEPKSKCSARCNVSKCPSPSCPNGYVPDRCNCCLVCTLGEGDACGRSDDLPCGDGLECKYPAGKRLSKGVCQCKTGHKVCGSDGKTYGNVCKIKVASRKALQRRKTAITTAHKGPCATPSKGPAHPNSPRYKFNFIADVVEKIAPAVVHVELFLSHPLFGRHVPLSSGSGFITTESGLIVTNAHVVTSTAAVPGQQHLRVQLQNGDTYGATIRDLDKKSDIATIKVNSPKKLPVLSLGRSTDLRPGEFVVAIGSPFALQNTVTTGIVSSAQRDGKELGIRDSDMDYIQTDAIINYGNSGGPLVNLDGEVIGINTLKVTAGISFAIPSDRIKRFLNESLDKHHKVMQRIYRPHYQGLQLQPVVSDSEWKGTKKRYIGIKMLTITESLAEGLRQHNPDFPDVNSGILVHEVLPDSPAHKGGLENGDIIVKLNGQPLTSTDDLQEVLLGEGALLLEVQRGNDDLLFNLEPHVIMQ</sequence>
<organism evidence="13 14">
    <name type="scientific">Clupea harengus</name>
    <name type="common">Atlantic herring</name>
    <dbReference type="NCBI Taxonomy" id="7950"/>
    <lineage>
        <taxon>Eukaryota</taxon>
        <taxon>Metazoa</taxon>
        <taxon>Chordata</taxon>
        <taxon>Craniata</taxon>
        <taxon>Vertebrata</taxon>
        <taxon>Euteleostomi</taxon>
        <taxon>Actinopterygii</taxon>
        <taxon>Neopterygii</taxon>
        <taxon>Teleostei</taxon>
        <taxon>Clupei</taxon>
        <taxon>Clupeiformes</taxon>
        <taxon>Clupeoidei</taxon>
        <taxon>Clupeidae</taxon>
        <taxon>Clupea</taxon>
    </lineage>
</organism>
<feature type="chain" id="PRO_5028125002" evidence="9">
    <location>
        <begin position="20"/>
        <end position="490"/>
    </location>
</feature>
<feature type="domain" description="PDZ" evidence="10">
    <location>
        <begin position="421"/>
        <end position="476"/>
    </location>
</feature>
<dbReference type="InterPro" id="IPR036058">
    <property type="entry name" value="Kazal_dom_sf"/>
</dbReference>
<proteinExistence type="inferred from homology"/>
<dbReference type="Pfam" id="PF00219">
    <property type="entry name" value="IGFBP"/>
    <property type="match status" value="1"/>
</dbReference>
<dbReference type="InterPro" id="IPR036034">
    <property type="entry name" value="PDZ_sf"/>
</dbReference>
<evidence type="ECO:0000256" key="8">
    <source>
        <dbReference type="ARBA" id="ARBA00023157"/>
    </source>
</evidence>
<dbReference type="SMART" id="SM00228">
    <property type="entry name" value="PDZ"/>
    <property type="match status" value="1"/>
</dbReference>
<feature type="domain" description="IGFBP N-terminal" evidence="11">
    <location>
        <begin position="21"/>
        <end position="92"/>
    </location>
</feature>
<evidence type="ECO:0000256" key="3">
    <source>
        <dbReference type="ARBA" id="ARBA00022525"/>
    </source>
</evidence>
<dbReference type="InterPro" id="IPR041489">
    <property type="entry name" value="PDZ_6"/>
</dbReference>
<keyword evidence="7" id="KW-0720">Serine protease</keyword>
<feature type="signal peptide" evidence="9">
    <location>
        <begin position="1"/>
        <end position="19"/>
    </location>
</feature>
<dbReference type="Pfam" id="PF17820">
    <property type="entry name" value="PDZ_6"/>
    <property type="match status" value="1"/>
</dbReference>
<keyword evidence="5 9" id="KW-0732">Signal</keyword>
<keyword evidence="13" id="KW-1185">Reference proteome</keyword>
<dbReference type="OrthoDB" id="4217619at2759"/>
<dbReference type="Gene3D" id="3.30.60.30">
    <property type="match status" value="1"/>
</dbReference>
<evidence type="ECO:0000256" key="4">
    <source>
        <dbReference type="ARBA" id="ARBA00022670"/>
    </source>
</evidence>
<dbReference type="InterPro" id="IPR000867">
    <property type="entry name" value="IGFBP-like"/>
</dbReference>
<dbReference type="CDD" id="cd06785">
    <property type="entry name" value="cpPDZ_HtrA-like"/>
    <property type="match status" value="1"/>
</dbReference>
<dbReference type="PROSITE" id="PS51465">
    <property type="entry name" value="KAZAL_2"/>
    <property type="match status" value="1"/>
</dbReference>
<comment type="subcellular location">
    <subcellularLocation>
        <location evidence="1">Secreted</location>
    </subcellularLocation>
</comment>
<dbReference type="GO" id="GO:0005576">
    <property type="term" value="C:extracellular region"/>
    <property type="evidence" value="ECO:0007669"/>
    <property type="project" value="UniProtKB-SubCell"/>
</dbReference>
<dbReference type="InterPro" id="IPR002350">
    <property type="entry name" value="Kazal_dom"/>
</dbReference>
<feature type="domain" description="Kazal-like" evidence="12">
    <location>
        <begin position="71"/>
        <end position="136"/>
    </location>
</feature>
<keyword evidence="3" id="KW-0964">Secreted</keyword>
<name>A0A6P8EV85_CLUHA</name>
<dbReference type="RefSeq" id="XP_031416086.1">
    <property type="nucleotide sequence ID" value="XM_031560226.2"/>
</dbReference>
<accession>A0A6P8EV85</accession>
<dbReference type="FunFam" id="2.40.10.120:FF:000002">
    <property type="entry name" value="HtrA serine peptidase 3"/>
    <property type="match status" value="1"/>
</dbReference>